<dbReference type="InterPro" id="IPR004358">
    <property type="entry name" value="Sig_transdc_His_kin-like_C"/>
</dbReference>
<keyword evidence="4" id="KW-0808">Transferase</keyword>
<comment type="caution">
    <text evidence="11">The sequence shown here is derived from an EMBL/GenBank/DDBJ whole genome shotgun (WGS) entry which is preliminary data.</text>
</comment>
<evidence type="ECO:0000256" key="6">
    <source>
        <dbReference type="ARBA" id="ARBA00022777"/>
    </source>
</evidence>
<dbReference type="Gene3D" id="3.30.565.10">
    <property type="entry name" value="Histidine kinase-like ATPase, C-terminal domain"/>
    <property type="match status" value="1"/>
</dbReference>
<evidence type="ECO:0000256" key="3">
    <source>
        <dbReference type="ARBA" id="ARBA00022553"/>
    </source>
</evidence>
<dbReference type="InterPro" id="IPR036097">
    <property type="entry name" value="HisK_dim/P_sf"/>
</dbReference>
<dbReference type="Gene3D" id="1.10.287.130">
    <property type="match status" value="1"/>
</dbReference>
<protein>
    <recommendedName>
        <fullName evidence="2">histidine kinase</fullName>
        <ecNumber evidence="2">2.7.13.3</ecNumber>
    </recommendedName>
</protein>
<gene>
    <name evidence="11" type="ORF">HMPREF0216_02369</name>
</gene>
<keyword evidence="9" id="KW-0472">Membrane</keyword>
<dbReference type="SMART" id="SM00388">
    <property type="entry name" value="HisKA"/>
    <property type="match status" value="1"/>
</dbReference>
<organism evidence="11 12">
    <name type="scientific">Clostridium celatum DSM 1785</name>
    <dbReference type="NCBI Taxonomy" id="545697"/>
    <lineage>
        <taxon>Bacteria</taxon>
        <taxon>Bacillati</taxon>
        <taxon>Bacillota</taxon>
        <taxon>Clostridia</taxon>
        <taxon>Eubacteriales</taxon>
        <taxon>Clostridiaceae</taxon>
        <taxon>Clostridium</taxon>
    </lineage>
</organism>
<dbReference type="Pfam" id="PF00512">
    <property type="entry name" value="HisKA"/>
    <property type="match status" value="1"/>
</dbReference>
<evidence type="ECO:0000256" key="8">
    <source>
        <dbReference type="ARBA" id="ARBA00023012"/>
    </source>
</evidence>
<keyword evidence="6 11" id="KW-0418">Kinase</keyword>
<evidence type="ECO:0000313" key="12">
    <source>
        <dbReference type="Proteomes" id="UP000010420"/>
    </source>
</evidence>
<dbReference type="InterPro" id="IPR050736">
    <property type="entry name" value="Sensor_HK_Regulatory"/>
</dbReference>
<dbReference type="InterPro" id="IPR005467">
    <property type="entry name" value="His_kinase_dom"/>
</dbReference>
<dbReference type="PANTHER" id="PTHR43711:SF26">
    <property type="entry name" value="SENSOR HISTIDINE KINASE RCSC"/>
    <property type="match status" value="1"/>
</dbReference>
<keyword evidence="12" id="KW-1185">Reference proteome</keyword>
<feature type="transmembrane region" description="Helical" evidence="9">
    <location>
        <begin position="190"/>
        <end position="209"/>
    </location>
</feature>
<dbReference type="CDD" id="cd16922">
    <property type="entry name" value="HATPase_EvgS-ArcB-TorS-like"/>
    <property type="match status" value="1"/>
</dbReference>
<dbReference type="PATRIC" id="fig|545697.3.peg.2332"/>
<dbReference type="InterPro" id="IPR036890">
    <property type="entry name" value="HATPase_C_sf"/>
</dbReference>
<dbReference type="Proteomes" id="UP000010420">
    <property type="component" value="Unassembled WGS sequence"/>
</dbReference>
<keyword evidence="9" id="KW-0812">Transmembrane</keyword>
<keyword evidence="8" id="KW-0902">Two-component regulatory system</keyword>
<feature type="domain" description="Histidine kinase" evidence="10">
    <location>
        <begin position="242"/>
        <end position="463"/>
    </location>
</feature>
<evidence type="ECO:0000259" key="10">
    <source>
        <dbReference type="PROSITE" id="PS50109"/>
    </source>
</evidence>
<evidence type="ECO:0000256" key="5">
    <source>
        <dbReference type="ARBA" id="ARBA00022741"/>
    </source>
</evidence>
<dbReference type="PRINTS" id="PR00344">
    <property type="entry name" value="BCTRLSENSOR"/>
</dbReference>
<dbReference type="PROSITE" id="PS50109">
    <property type="entry name" value="HIS_KIN"/>
    <property type="match status" value="1"/>
</dbReference>
<dbReference type="EMBL" id="AMEZ01000064">
    <property type="protein sequence ID" value="EKY25787.1"/>
    <property type="molecule type" value="Genomic_DNA"/>
</dbReference>
<feature type="transmembrane region" description="Helical" evidence="9">
    <location>
        <begin position="49"/>
        <end position="68"/>
    </location>
</feature>
<feature type="transmembrane region" description="Helical" evidence="9">
    <location>
        <begin position="80"/>
        <end position="102"/>
    </location>
</feature>
<name>L1QDY2_9CLOT</name>
<dbReference type="InterPro" id="IPR003594">
    <property type="entry name" value="HATPase_dom"/>
</dbReference>
<dbReference type="FunFam" id="3.30.565.10:FF:000037">
    <property type="entry name" value="Hybrid sensor histidine kinase/response regulator"/>
    <property type="match status" value="1"/>
</dbReference>
<dbReference type="eggNOG" id="COG2205">
    <property type="taxonomic scope" value="Bacteria"/>
</dbReference>
<evidence type="ECO:0000256" key="9">
    <source>
        <dbReference type="SAM" id="Phobius"/>
    </source>
</evidence>
<dbReference type="HOGENOM" id="CLU_000445_89_20_9"/>
<dbReference type="SUPFAM" id="SSF47384">
    <property type="entry name" value="Homodimeric domain of signal transducing histidine kinase"/>
    <property type="match status" value="1"/>
</dbReference>
<accession>L1QDY2</accession>
<dbReference type="PANTHER" id="PTHR43711">
    <property type="entry name" value="TWO-COMPONENT HISTIDINE KINASE"/>
    <property type="match status" value="1"/>
</dbReference>
<comment type="catalytic activity">
    <reaction evidence="1">
        <text>ATP + protein L-histidine = ADP + protein N-phospho-L-histidine.</text>
        <dbReference type="EC" id="2.7.13.3"/>
    </reaction>
</comment>
<dbReference type="Pfam" id="PF02518">
    <property type="entry name" value="HATPase_c"/>
    <property type="match status" value="1"/>
</dbReference>
<dbReference type="GO" id="GO:0000155">
    <property type="term" value="F:phosphorelay sensor kinase activity"/>
    <property type="evidence" value="ECO:0007669"/>
    <property type="project" value="InterPro"/>
</dbReference>
<dbReference type="AlphaFoldDB" id="L1QDY2"/>
<dbReference type="CDD" id="cd00082">
    <property type="entry name" value="HisKA"/>
    <property type="match status" value="1"/>
</dbReference>
<keyword evidence="9" id="KW-1133">Transmembrane helix</keyword>
<dbReference type="STRING" id="545697.HMPREF0216_02369"/>
<dbReference type="SMART" id="SM00387">
    <property type="entry name" value="HATPase_c"/>
    <property type="match status" value="1"/>
</dbReference>
<dbReference type="EC" id="2.7.13.3" evidence="2"/>
<sequence>MQMVKQKEKVMFENYIKNFIRVDKKFESIEQYNEFEKARVNINIKRSNYPILILIPLNIILIFIDIFYYNCLASGNKPLYYLYLSHIIMTIVAIAWFFYYKFLFKRISLRSNKIIYWIFCSIIFYWCIFMSIDLFYNTSQISAYIIISFCISALVYFPPIISITNNLVASIVILIYLLSLPSGTKGVMDSIVNVIFTLIFSSIISYRIYTYHANDYINNSKLIKFNKKLEIAEKIRTDFFANVSHELKTPLNILYTANQMIEVTTINDNYKNEKFSKYMKICKQNTNRLHRLISNLIDITKIDSASFKLMKTNCDIVNLVEDITLSAVCYVESRGISLIFDTDIEELIIACDPDNIERIILNLLSNAIKFTKSGGEINVEIKTDDENVFISVIDTGIGIPIEMQEKIFDRFTQVDRATYRENEGSGIGLALVKSIVELHNGNIELKSELNKGSTFTVSLPIVKAKEEKILESKNAFENNVERVSIEFSDIYS</sequence>
<evidence type="ECO:0000256" key="1">
    <source>
        <dbReference type="ARBA" id="ARBA00000085"/>
    </source>
</evidence>
<feature type="transmembrane region" description="Helical" evidence="9">
    <location>
        <begin position="114"/>
        <end position="135"/>
    </location>
</feature>
<dbReference type="SUPFAM" id="SSF55874">
    <property type="entry name" value="ATPase domain of HSP90 chaperone/DNA topoisomerase II/histidine kinase"/>
    <property type="match status" value="1"/>
</dbReference>
<dbReference type="OrthoDB" id="9813394at2"/>
<keyword evidence="5" id="KW-0547">Nucleotide-binding</keyword>
<evidence type="ECO:0000313" key="11">
    <source>
        <dbReference type="EMBL" id="EKY25787.1"/>
    </source>
</evidence>
<feature type="transmembrane region" description="Helical" evidence="9">
    <location>
        <begin position="167"/>
        <end position="184"/>
    </location>
</feature>
<evidence type="ECO:0000256" key="2">
    <source>
        <dbReference type="ARBA" id="ARBA00012438"/>
    </source>
</evidence>
<keyword evidence="7" id="KW-0067">ATP-binding</keyword>
<reference evidence="11 12" key="1">
    <citation type="submission" date="2012-05" db="EMBL/GenBank/DDBJ databases">
        <authorList>
            <person name="Weinstock G."/>
            <person name="Sodergren E."/>
            <person name="Lobos E.A."/>
            <person name="Fulton L."/>
            <person name="Fulton R."/>
            <person name="Courtney L."/>
            <person name="Fronick C."/>
            <person name="O'Laughlin M."/>
            <person name="Godfrey J."/>
            <person name="Wilson R.M."/>
            <person name="Miner T."/>
            <person name="Farmer C."/>
            <person name="Delehaunty K."/>
            <person name="Cordes M."/>
            <person name="Minx P."/>
            <person name="Tomlinson C."/>
            <person name="Chen J."/>
            <person name="Wollam A."/>
            <person name="Pepin K.H."/>
            <person name="Bhonagiri V."/>
            <person name="Zhang X."/>
            <person name="Suruliraj S."/>
            <person name="Warren W."/>
            <person name="Mitreva M."/>
            <person name="Mardis E.R."/>
            <person name="Wilson R.K."/>
        </authorList>
    </citation>
    <scope>NUCLEOTIDE SEQUENCE [LARGE SCALE GENOMIC DNA]</scope>
    <source>
        <strain evidence="11 12">DSM 1785</strain>
    </source>
</reference>
<proteinExistence type="predicted"/>
<evidence type="ECO:0000256" key="4">
    <source>
        <dbReference type="ARBA" id="ARBA00022679"/>
    </source>
</evidence>
<dbReference type="GO" id="GO:0005524">
    <property type="term" value="F:ATP binding"/>
    <property type="evidence" value="ECO:0007669"/>
    <property type="project" value="UniProtKB-KW"/>
</dbReference>
<evidence type="ECO:0000256" key="7">
    <source>
        <dbReference type="ARBA" id="ARBA00022840"/>
    </source>
</evidence>
<keyword evidence="3" id="KW-0597">Phosphoprotein</keyword>
<dbReference type="InterPro" id="IPR003661">
    <property type="entry name" value="HisK_dim/P_dom"/>
</dbReference>